<dbReference type="InterPro" id="IPR000595">
    <property type="entry name" value="cNMP-bd_dom"/>
</dbReference>
<dbReference type="GeneID" id="100213488"/>
<dbReference type="SMART" id="SM00100">
    <property type="entry name" value="cNMP"/>
    <property type="match status" value="1"/>
</dbReference>
<proteinExistence type="predicted"/>
<dbReference type="InterPro" id="IPR014710">
    <property type="entry name" value="RmlC-like_jellyroll"/>
</dbReference>
<reference evidence="3" key="1">
    <citation type="submission" date="2025-08" db="UniProtKB">
        <authorList>
            <consortium name="RefSeq"/>
        </authorList>
    </citation>
    <scope>IDENTIFICATION</scope>
</reference>
<feature type="domain" description="Cyclic nucleotide-binding" evidence="1">
    <location>
        <begin position="153"/>
        <end position="260"/>
    </location>
</feature>
<dbReference type="PROSITE" id="PS00889">
    <property type="entry name" value="CNMP_BINDING_2"/>
    <property type="match status" value="1"/>
</dbReference>
<dbReference type="PANTHER" id="PTHR23011">
    <property type="entry name" value="CYCLIC NUCLEOTIDE-BINDING DOMAIN CONTAINING PROTEIN"/>
    <property type="match status" value="1"/>
</dbReference>
<organism evidence="2 3">
    <name type="scientific">Hydra vulgaris</name>
    <name type="common">Hydra</name>
    <name type="synonym">Hydra attenuata</name>
    <dbReference type="NCBI Taxonomy" id="6087"/>
    <lineage>
        <taxon>Eukaryota</taxon>
        <taxon>Metazoa</taxon>
        <taxon>Cnidaria</taxon>
        <taxon>Hydrozoa</taxon>
        <taxon>Hydroidolina</taxon>
        <taxon>Anthoathecata</taxon>
        <taxon>Aplanulata</taxon>
        <taxon>Hydridae</taxon>
        <taxon>Hydra</taxon>
    </lineage>
</organism>
<dbReference type="Proteomes" id="UP001652625">
    <property type="component" value="Chromosome 11"/>
</dbReference>
<evidence type="ECO:0000313" key="3">
    <source>
        <dbReference type="RefSeq" id="XP_065665953.1"/>
    </source>
</evidence>
<dbReference type="CDD" id="cd00038">
    <property type="entry name" value="CAP_ED"/>
    <property type="match status" value="1"/>
</dbReference>
<dbReference type="PROSITE" id="PS50042">
    <property type="entry name" value="CNMP_BINDING_3"/>
    <property type="match status" value="1"/>
</dbReference>
<gene>
    <name evidence="3" type="primary">LOC100213488</name>
</gene>
<dbReference type="SUPFAM" id="SSF51206">
    <property type="entry name" value="cAMP-binding domain-like"/>
    <property type="match status" value="2"/>
</dbReference>
<protein>
    <submittedName>
        <fullName evidence="3">Cyclic nucleotide-binding domain-containing protein 2 isoform X5</fullName>
    </submittedName>
</protein>
<dbReference type="InterPro" id="IPR018490">
    <property type="entry name" value="cNMP-bd_dom_sf"/>
</dbReference>
<dbReference type="PANTHER" id="PTHR23011:SF43">
    <property type="entry name" value="CYCLIC NUCLEOTIDE-BINDING DOMAIN-CONTAINING PROTEIN 2"/>
    <property type="match status" value="1"/>
</dbReference>
<name>A0ABM4CVI4_HYDVU</name>
<evidence type="ECO:0000313" key="2">
    <source>
        <dbReference type="Proteomes" id="UP001652625"/>
    </source>
</evidence>
<dbReference type="InterPro" id="IPR018488">
    <property type="entry name" value="cNMP-bd_CS"/>
</dbReference>
<accession>A0ABM4CVI4</accession>
<dbReference type="RefSeq" id="XP_065665953.1">
    <property type="nucleotide sequence ID" value="XM_065809881.1"/>
</dbReference>
<keyword evidence="2" id="KW-1185">Reference proteome</keyword>
<dbReference type="Gene3D" id="2.60.120.10">
    <property type="entry name" value="Jelly Rolls"/>
    <property type="match status" value="2"/>
</dbReference>
<dbReference type="Pfam" id="PF00027">
    <property type="entry name" value="cNMP_binding"/>
    <property type="match status" value="1"/>
</dbReference>
<sequence length="639" mass="73330">MPNDLKNKKLSETAKVLNAKRKGFNSSSQNHQKKNFNIKIALRKKKTEVDSKNCLEVFKKTAKQVSLIVRVFRRIRQLTIERRGVIYSGAMQLMDNVVQNVEGKDLLFDPNDYKSRYQFAIPSWARKTCALLPEQRSEIEILNMASLMRQLKIFRKYSSKMQLLLAKIVTYERFGRRRVVIRKGHIGRCFYLVFSGTVGVVIQGDEDRAFVNDEKPVNILRKGDAFGELALVRNTARSATIVCLENTEFLVIDKDDFLRLGVHKYAYEEMLERCNFMRSLEIFKTWSDEALKEVAEGGRHVELLCNNVVEVDTVLSEFVYFVKKGQLDVVRLLDLSVLNEEKCNYYSSSTKDSFQFITPNNSPCRTPHLLEKRKKTNENQLSHLYQLSLYIANKTSNLANLPGLSTELNLGLKKDETLKKDCMLSFKTSSKNETVGLGTFIKVDSLTAGQIFGLNYILSEEHQNADCKRRFILVSAGCELIRIQKSLIKSKADQSTLAKIKQRSIPYPSDAELNEIFLRYNRWRCFKENLVDRIINYNQNMEIAKKNISIQVPKYFNSNSISVDQCTWLQEEVSPLKASSNSCSSDTSRSLPSFFSLKGKIFAPQSTQRTLMITHGGIRHMKIGSDMRDLLQKTKCLTT</sequence>
<evidence type="ECO:0000259" key="1">
    <source>
        <dbReference type="PROSITE" id="PS50042"/>
    </source>
</evidence>